<proteinExistence type="predicted"/>
<protein>
    <recommendedName>
        <fullName evidence="4">DUF2188 domain-containing protein</fullName>
    </recommendedName>
</protein>
<organism evidence="2 3">
    <name type="scientific">Methylophilus glucosoxydans</name>
    <dbReference type="NCBI Taxonomy" id="752553"/>
    <lineage>
        <taxon>Bacteria</taxon>
        <taxon>Pseudomonadati</taxon>
        <taxon>Pseudomonadota</taxon>
        <taxon>Betaproteobacteria</taxon>
        <taxon>Nitrosomonadales</taxon>
        <taxon>Methylophilaceae</taxon>
        <taxon>Methylophilus</taxon>
    </lineage>
</organism>
<reference evidence="3" key="1">
    <citation type="journal article" date="2019" name="Int. J. Syst. Evol. Microbiol.">
        <title>The Global Catalogue of Microorganisms (GCM) 10K type strain sequencing project: providing services to taxonomists for standard genome sequencing and annotation.</title>
        <authorList>
            <consortium name="The Broad Institute Genomics Platform"/>
            <consortium name="The Broad Institute Genome Sequencing Center for Infectious Disease"/>
            <person name="Wu L."/>
            <person name="Ma J."/>
        </authorList>
    </citation>
    <scope>NUCLEOTIDE SEQUENCE [LARGE SCALE GENOMIC DNA]</scope>
    <source>
        <strain evidence="3">CCUG 59685</strain>
    </source>
</reference>
<dbReference type="EMBL" id="JBHTJW010000002">
    <property type="protein sequence ID" value="MFD0928972.1"/>
    <property type="molecule type" value="Genomic_DNA"/>
</dbReference>
<feature type="region of interest" description="Disordered" evidence="1">
    <location>
        <begin position="71"/>
        <end position="93"/>
    </location>
</feature>
<gene>
    <name evidence="2" type="ORF">ACFQ1T_04185</name>
</gene>
<keyword evidence="3" id="KW-1185">Reference proteome</keyword>
<evidence type="ECO:0000313" key="2">
    <source>
        <dbReference type="EMBL" id="MFD0928972.1"/>
    </source>
</evidence>
<evidence type="ECO:0008006" key="4">
    <source>
        <dbReference type="Google" id="ProtNLM"/>
    </source>
</evidence>
<feature type="compositionally biased region" description="Basic and acidic residues" evidence="1">
    <location>
        <begin position="83"/>
        <end position="93"/>
    </location>
</feature>
<dbReference type="Proteomes" id="UP001597106">
    <property type="component" value="Unassembled WGS sequence"/>
</dbReference>
<name>A0ABW3GFW3_9PROT</name>
<comment type="caution">
    <text evidence="2">The sequence shown here is derived from an EMBL/GenBank/DDBJ whole genome shotgun (WGS) entry which is preliminary data.</text>
</comment>
<dbReference type="RefSeq" id="WP_379074164.1">
    <property type="nucleotide sequence ID" value="NZ_JBHTJW010000002.1"/>
</dbReference>
<sequence length="93" mass="10331">MYSSHEHAEQEVLKISTKHLTSNSSNLNFRGSIMARYQVEAVAYDKDGRRLNGNTHSIDADSASEAERIAASRQKSQVGTAKVETKILHKSDK</sequence>
<evidence type="ECO:0000256" key="1">
    <source>
        <dbReference type="SAM" id="MobiDB-lite"/>
    </source>
</evidence>
<accession>A0ABW3GFW3</accession>
<evidence type="ECO:0000313" key="3">
    <source>
        <dbReference type="Proteomes" id="UP001597106"/>
    </source>
</evidence>